<dbReference type="EMBL" id="JAMKPW020000008">
    <property type="protein sequence ID" value="KAK8215308.1"/>
    <property type="molecule type" value="Genomic_DNA"/>
</dbReference>
<keyword evidence="2" id="KW-1185">Reference proteome</keyword>
<evidence type="ECO:0000313" key="1">
    <source>
        <dbReference type="EMBL" id="KAK8215308.1"/>
    </source>
</evidence>
<dbReference type="Proteomes" id="UP001320706">
    <property type="component" value="Unassembled WGS sequence"/>
</dbReference>
<comment type="caution">
    <text evidence="1">The sequence shown here is derived from an EMBL/GenBank/DDBJ whole genome shotgun (WGS) entry which is preliminary data.</text>
</comment>
<gene>
    <name evidence="1" type="ORF">M8818_001929</name>
</gene>
<protein>
    <submittedName>
        <fullName evidence="1">Uncharacterized protein</fullName>
    </submittedName>
</protein>
<proteinExistence type="predicted"/>
<reference evidence="1" key="1">
    <citation type="submission" date="2024-02" db="EMBL/GenBank/DDBJ databases">
        <title>Metagenome Assembled Genome of Zalaria obscura JY119.</title>
        <authorList>
            <person name="Vighnesh L."/>
            <person name="Jagadeeshwari U."/>
            <person name="Venkata Ramana C."/>
            <person name="Sasikala C."/>
        </authorList>
    </citation>
    <scope>NUCLEOTIDE SEQUENCE</scope>
    <source>
        <strain evidence="1">JY119</strain>
    </source>
</reference>
<accession>A0ACC3SLN3</accession>
<name>A0ACC3SLN3_9PEZI</name>
<organism evidence="1 2">
    <name type="scientific">Zalaria obscura</name>
    <dbReference type="NCBI Taxonomy" id="2024903"/>
    <lineage>
        <taxon>Eukaryota</taxon>
        <taxon>Fungi</taxon>
        <taxon>Dikarya</taxon>
        <taxon>Ascomycota</taxon>
        <taxon>Pezizomycotina</taxon>
        <taxon>Dothideomycetes</taxon>
        <taxon>Dothideomycetidae</taxon>
        <taxon>Dothideales</taxon>
        <taxon>Zalariaceae</taxon>
        <taxon>Zalaria</taxon>
    </lineage>
</organism>
<sequence length="908" mass="98512">MATEGQSGNIASDQGLRDSDSNSFDANWDPTDTAQLFPKDVPIPRIPRAWERKPQSPFARKRQVRKVWRRVDPAIGSGVGKEQPAAQRSEQRAISHIAGGSVHSPRKIVKKMRLQTSFGQQPRAMDWDRKRGTPQRKRPNSLIELLRPEIAPKARIEQSPLKQALRNAMVERRLQEAADEPELDAWSDISSEDGETNELVSDFPDMDDLAEDGECEELDECEEPQPLFEDFEDLPEIETYTPESAKRNCKAEEEPLDQPFESQAQHPLHNDCADDIDIALDAEDLSVAPPAIEQTLCETFDEQTLSTDTESTDEASHEVTGTEEYQDEPIIPELNVEPVSIEARADSPVADIEIESGSDIQIDFEDQGEQSQSTVEDISGSSEDSLTAEADLPSTPTTGTVADETQIRSPMTTVPLLEHPSTGSPAKNSRSSRRSLSAAAEETVAQEVSTKPRISDDTAILQAFLSRAAADKATRKRSIHKRESLSNRRDSGAIRQALASPAKVEVLGELDPNSPSPRKPAPELNLDDKPALQSKPEPENRVDNATVQEVRPARRSARSRTQIPRFPPVAPPPAATPATGPKSFTIRGPTEKVALQRTEVQELALVTRNNTRRNKAGAVMPAMRIVKLATEAASPEGSAEASPAKRGKARHIRWDTTLVYFNDGEPDLADLGQTEAAPQAKSKPAEAENKPVATDTAAKSKARRLGPSRKATATPGKAPSEPLPTEAKTEEQPAAPTEEKPKAAPAPVKKRSRIATPAKGLLSAASLLPADVEVEVRQAATKTASSSSDTASGAGGLKKPSSRRIPAPRKLNLLGVPTAANEGRENENRLSTPKKMATAVPSVKTAAPKLEALKFEPEMPGLASPAKKRSKSVVMKAAVAGMKEREREEDVMPGLSSPAKKRVRSRVL</sequence>
<evidence type="ECO:0000313" key="2">
    <source>
        <dbReference type="Proteomes" id="UP001320706"/>
    </source>
</evidence>